<feature type="DNA-binding region" description="H-T-H motif" evidence="4">
    <location>
        <begin position="35"/>
        <end position="54"/>
    </location>
</feature>
<dbReference type="InterPro" id="IPR036271">
    <property type="entry name" value="Tet_transcr_reg_TetR-rel_C_sf"/>
</dbReference>
<dbReference type="Gene3D" id="1.10.357.10">
    <property type="entry name" value="Tetracycline Repressor, domain 2"/>
    <property type="match status" value="1"/>
</dbReference>
<reference evidence="7" key="1">
    <citation type="submission" date="2023-07" db="EMBL/GenBank/DDBJ databases">
        <title>30 novel species of actinomycetes from the DSMZ collection.</title>
        <authorList>
            <person name="Nouioui I."/>
        </authorList>
    </citation>
    <scope>NUCLEOTIDE SEQUENCE [LARGE SCALE GENOMIC DNA]</scope>
    <source>
        <strain evidence="7">DSM 44938</strain>
    </source>
</reference>
<evidence type="ECO:0000313" key="7">
    <source>
        <dbReference type="Proteomes" id="UP001183246"/>
    </source>
</evidence>
<evidence type="ECO:0000256" key="1">
    <source>
        <dbReference type="ARBA" id="ARBA00023015"/>
    </source>
</evidence>
<dbReference type="SUPFAM" id="SSF46689">
    <property type="entry name" value="Homeodomain-like"/>
    <property type="match status" value="1"/>
</dbReference>
<dbReference type="PANTHER" id="PTHR47506:SF1">
    <property type="entry name" value="HTH-TYPE TRANSCRIPTIONAL REGULATOR YJDC"/>
    <property type="match status" value="1"/>
</dbReference>
<dbReference type="EMBL" id="JAVREL010000011">
    <property type="protein sequence ID" value="MDT0344685.1"/>
    <property type="molecule type" value="Genomic_DNA"/>
</dbReference>
<dbReference type="Proteomes" id="UP001183246">
    <property type="component" value="Unassembled WGS sequence"/>
</dbReference>
<feature type="domain" description="HTH tetR-type" evidence="5">
    <location>
        <begin position="12"/>
        <end position="72"/>
    </location>
</feature>
<evidence type="ECO:0000256" key="2">
    <source>
        <dbReference type="ARBA" id="ARBA00023125"/>
    </source>
</evidence>
<evidence type="ECO:0000313" key="6">
    <source>
        <dbReference type="EMBL" id="MDT0344685.1"/>
    </source>
</evidence>
<evidence type="ECO:0000256" key="3">
    <source>
        <dbReference type="ARBA" id="ARBA00023163"/>
    </source>
</evidence>
<dbReference type="PANTHER" id="PTHR47506">
    <property type="entry name" value="TRANSCRIPTIONAL REGULATORY PROTEIN"/>
    <property type="match status" value="1"/>
</dbReference>
<dbReference type="InterPro" id="IPR001647">
    <property type="entry name" value="HTH_TetR"/>
</dbReference>
<dbReference type="PROSITE" id="PS50977">
    <property type="entry name" value="HTH_TETR_2"/>
    <property type="match status" value="1"/>
</dbReference>
<comment type="caution">
    <text evidence="6">The sequence shown here is derived from an EMBL/GenBank/DDBJ whole genome shotgun (WGS) entry which is preliminary data.</text>
</comment>
<keyword evidence="1" id="KW-0805">Transcription regulation</keyword>
<dbReference type="RefSeq" id="WP_311705821.1">
    <property type="nucleotide sequence ID" value="NZ_JAVREL010000011.1"/>
</dbReference>
<sequence>MPVPKGSTLDPARTRAAILDMATDALYEHGLDGVSVGRLCTEAGISKETLYRHFGSKDGLVQAVVQARSDRVTRWLSRAATAAGEDPADQLAAVFDALSTWHAEPGFRGCAIVNAAVQHHADPVRPIAARHFDRRLDLLAGIAARAGVADPERLGRQLLQLVVGATVIADLRPDPGAARDAREAALALLANAAQSPSTR</sequence>
<name>A0ABU2MT26_9ACTN</name>
<proteinExistence type="predicted"/>
<evidence type="ECO:0000256" key="4">
    <source>
        <dbReference type="PROSITE-ProRule" id="PRU00335"/>
    </source>
</evidence>
<evidence type="ECO:0000259" key="5">
    <source>
        <dbReference type="PROSITE" id="PS50977"/>
    </source>
</evidence>
<gene>
    <name evidence="6" type="ORF">RM590_19005</name>
</gene>
<dbReference type="InterPro" id="IPR009057">
    <property type="entry name" value="Homeodomain-like_sf"/>
</dbReference>
<keyword evidence="2 4" id="KW-0238">DNA-binding</keyword>
<keyword evidence="3" id="KW-0804">Transcription</keyword>
<organism evidence="6 7">
    <name type="scientific">Streptomyces litchfieldiae</name>
    <dbReference type="NCBI Taxonomy" id="3075543"/>
    <lineage>
        <taxon>Bacteria</taxon>
        <taxon>Bacillati</taxon>
        <taxon>Actinomycetota</taxon>
        <taxon>Actinomycetes</taxon>
        <taxon>Kitasatosporales</taxon>
        <taxon>Streptomycetaceae</taxon>
        <taxon>Streptomyces</taxon>
    </lineage>
</organism>
<dbReference type="Pfam" id="PF00440">
    <property type="entry name" value="TetR_N"/>
    <property type="match status" value="1"/>
</dbReference>
<accession>A0ABU2MT26</accession>
<protein>
    <submittedName>
        <fullName evidence="6">TetR/AcrR family transcriptional regulator</fullName>
    </submittedName>
</protein>
<keyword evidence="7" id="KW-1185">Reference proteome</keyword>
<dbReference type="SUPFAM" id="SSF48498">
    <property type="entry name" value="Tetracyclin repressor-like, C-terminal domain"/>
    <property type="match status" value="1"/>
</dbReference>
<dbReference type="PRINTS" id="PR00455">
    <property type="entry name" value="HTHTETR"/>
</dbReference>